<gene>
    <name evidence="2" type="ORF">G7068_03150</name>
</gene>
<feature type="domain" description="IrrE N-terminal-like" evidence="1">
    <location>
        <begin position="9"/>
        <end position="103"/>
    </location>
</feature>
<evidence type="ECO:0000313" key="2">
    <source>
        <dbReference type="EMBL" id="QIK62311.1"/>
    </source>
</evidence>
<dbReference type="InterPro" id="IPR010359">
    <property type="entry name" value="IrrE_HExxH"/>
</dbReference>
<sequence>MQRLFDYAMELGVRVEFTDLSHLKHNGDYCHKRKLVRIQDGMQPRKTRWVFGHELGHATVGDEPSMFPWIQQRQEDKADEWAAHFLIDPNDFREVEEQHNGHIPSMAVDLYVLEKSVRAYMRTLNRIGDELYIAPKMGVGQWAAKLEVA</sequence>
<keyword evidence="3" id="KW-1185">Reference proteome</keyword>
<dbReference type="Pfam" id="PF06114">
    <property type="entry name" value="Peptidase_M78"/>
    <property type="match status" value="1"/>
</dbReference>
<dbReference type="RefSeq" id="WP_166288739.1">
    <property type="nucleotide sequence ID" value="NZ_CP049863.1"/>
</dbReference>
<reference evidence="2 3" key="1">
    <citation type="submission" date="2020-03" db="EMBL/GenBank/DDBJ databases">
        <title>Leucobacter sp. nov., isolated from beetles.</title>
        <authorList>
            <person name="Hyun D.-W."/>
            <person name="Bae J.-W."/>
        </authorList>
    </citation>
    <scope>NUCLEOTIDE SEQUENCE [LARGE SCALE GENOMIC DNA]</scope>
    <source>
        <strain evidence="2 3">HDW9C</strain>
    </source>
</reference>
<dbReference type="AlphaFoldDB" id="A0A6G7XD62"/>
<evidence type="ECO:0000313" key="3">
    <source>
        <dbReference type="Proteomes" id="UP000502677"/>
    </source>
</evidence>
<organism evidence="2 3">
    <name type="scientific">Leucobacter viscericola</name>
    <dbReference type="NCBI Taxonomy" id="2714935"/>
    <lineage>
        <taxon>Bacteria</taxon>
        <taxon>Bacillati</taxon>
        <taxon>Actinomycetota</taxon>
        <taxon>Actinomycetes</taxon>
        <taxon>Micrococcales</taxon>
        <taxon>Microbacteriaceae</taxon>
        <taxon>Leucobacter</taxon>
    </lineage>
</organism>
<dbReference type="Gene3D" id="1.10.10.2910">
    <property type="match status" value="1"/>
</dbReference>
<dbReference type="EMBL" id="CP049863">
    <property type="protein sequence ID" value="QIK62311.1"/>
    <property type="molecule type" value="Genomic_DNA"/>
</dbReference>
<name>A0A6G7XD62_9MICO</name>
<accession>A0A6G7XD62</accession>
<protein>
    <submittedName>
        <fullName evidence="2">ImmA/IrrE family metallo-endopeptidase</fullName>
    </submittedName>
</protein>
<dbReference type="Proteomes" id="UP000502677">
    <property type="component" value="Chromosome"/>
</dbReference>
<proteinExistence type="predicted"/>
<evidence type="ECO:0000259" key="1">
    <source>
        <dbReference type="Pfam" id="PF06114"/>
    </source>
</evidence>
<dbReference type="KEGG" id="lvi:G7068_03150"/>